<dbReference type="EMBL" id="UINC01015079">
    <property type="protein sequence ID" value="SVA63781.1"/>
    <property type="molecule type" value="Genomic_DNA"/>
</dbReference>
<dbReference type="PANTHER" id="PTHR11046:SF0">
    <property type="entry name" value="OLIGORIBONUCLEASE, MITOCHONDRIAL"/>
    <property type="match status" value="1"/>
</dbReference>
<proteinExistence type="inferred from homology"/>
<evidence type="ECO:0000256" key="3">
    <source>
        <dbReference type="ARBA" id="ARBA00022801"/>
    </source>
</evidence>
<feature type="domain" description="Exonuclease" evidence="5">
    <location>
        <begin position="7"/>
        <end position="180"/>
    </location>
</feature>
<dbReference type="GO" id="GO:0000175">
    <property type="term" value="F:3'-5'-RNA exonuclease activity"/>
    <property type="evidence" value="ECO:0007669"/>
    <property type="project" value="InterPro"/>
</dbReference>
<dbReference type="InterPro" id="IPR012337">
    <property type="entry name" value="RNaseH-like_sf"/>
</dbReference>
<dbReference type="GO" id="GO:0003676">
    <property type="term" value="F:nucleic acid binding"/>
    <property type="evidence" value="ECO:0007669"/>
    <property type="project" value="InterPro"/>
</dbReference>
<evidence type="ECO:0000256" key="4">
    <source>
        <dbReference type="ARBA" id="ARBA00022839"/>
    </source>
</evidence>
<dbReference type="InterPro" id="IPR036397">
    <property type="entry name" value="RNaseH_sf"/>
</dbReference>
<organism evidence="6">
    <name type="scientific">marine metagenome</name>
    <dbReference type="NCBI Taxonomy" id="408172"/>
    <lineage>
        <taxon>unclassified sequences</taxon>
        <taxon>metagenomes</taxon>
        <taxon>ecological metagenomes</taxon>
    </lineage>
</organism>
<dbReference type="Gene3D" id="3.30.420.10">
    <property type="entry name" value="Ribonuclease H-like superfamily/Ribonuclease H"/>
    <property type="match status" value="1"/>
</dbReference>
<accession>A0A381XH48</accession>
<sequence>MTKQSQRLIWIDLEMTGLDPQTDSIIEIATVVTEGDLEVIAEGPNLAIHQSDDVLGKMDDWNQNQHSKSGLLERVRRSHISTQEAEELTLEFLQKITEKGQSPMCGNSICQDRRFMARLMPDLEAHFSYRNLDVTSLKIISHLWAPEVARSHKKSSKHLAREDIFDSIYELKHYKNHLLNLD</sequence>
<dbReference type="NCBIfam" id="NF003765">
    <property type="entry name" value="PRK05359.1"/>
    <property type="match status" value="1"/>
</dbReference>
<dbReference type="Pfam" id="PF00929">
    <property type="entry name" value="RNase_T"/>
    <property type="match status" value="1"/>
</dbReference>
<dbReference type="SUPFAM" id="SSF53098">
    <property type="entry name" value="Ribonuclease H-like"/>
    <property type="match status" value="1"/>
</dbReference>
<gene>
    <name evidence="6" type="ORF">METZ01_LOCUS116635</name>
</gene>
<dbReference type="AlphaFoldDB" id="A0A381XH48"/>
<dbReference type="SMART" id="SM00479">
    <property type="entry name" value="EXOIII"/>
    <property type="match status" value="1"/>
</dbReference>
<dbReference type="InterPro" id="IPR022894">
    <property type="entry name" value="Oligoribonuclease"/>
</dbReference>
<evidence type="ECO:0000256" key="2">
    <source>
        <dbReference type="ARBA" id="ARBA00022722"/>
    </source>
</evidence>
<comment type="similarity">
    <text evidence="1">Belongs to the oligoribonuclease family.</text>
</comment>
<dbReference type="InterPro" id="IPR013520">
    <property type="entry name" value="Ribonucl_H"/>
</dbReference>
<reference evidence="6" key="1">
    <citation type="submission" date="2018-05" db="EMBL/GenBank/DDBJ databases">
        <authorList>
            <person name="Lanie J.A."/>
            <person name="Ng W.-L."/>
            <person name="Kazmierczak K.M."/>
            <person name="Andrzejewski T.M."/>
            <person name="Davidsen T.M."/>
            <person name="Wayne K.J."/>
            <person name="Tettelin H."/>
            <person name="Glass J.I."/>
            <person name="Rusch D."/>
            <person name="Podicherti R."/>
            <person name="Tsui H.-C.T."/>
            <person name="Winkler M.E."/>
        </authorList>
    </citation>
    <scope>NUCLEOTIDE SEQUENCE</scope>
</reference>
<evidence type="ECO:0000256" key="1">
    <source>
        <dbReference type="ARBA" id="ARBA00009921"/>
    </source>
</evidence>
<keyword evidence="4" id="KW-0269">Exonuclease</keyword>
<evidence type="ECO:0000313" key="6">
    <source>
        <dbReference type="EMBL" id="SVA63781.1"/>
    </source>
</evidence>
<evidence type="ECO:0000259" key="5">
    <source>
        <dbReference type="SMART" id="SM00479"/>
    </source>
</evidence>
<protein>
    <recommendedName>
        <fullName evidence="5">Exonuclease domain-containing protein</fullName>
    </recommendedName>
</protein>
<name>A0A381XH48_9ZZZZ</name>
<keyword evidence="2" id="KW-0540">Nuclease</keyword>
<dbReference type="HAMAP" id="MF_00045">
    <property type="entry name" value="Oligoribonuclease"/>
    <property type="match status" value="1"/>
</dbReference>
<dbReference type="FunFam" id="3.30.420.10:FF:000003">
    <property type="entry name" value="Oligoribonuclease"/>
    <property type="match status" value="1"/>
</dbReference>
<dbReference type="PANTHER" id="PTHR11046">
    <property type="entry name" value="OLIGORIBONUCLEASE, MITOCHONDRIAL"/>
    <property type="match status" value="1"/>
</dbReference>
<keyword evidence="3" id="KW-0378">Hydrolase</keyword>
<dbReference type="CDD" id="cd06135">
    <property type="entry name" value="Orn"/>
    <property type="match status" value="1"/>
</dbReference>